<dbReference type="RefSeq" id="WP_033635474.1">
    <property type="nucleotide sequence ID" value="NZ_CADDTT010000050.1"/>
</dbReference>
<dbReference type="InterPro" id="IPR036597">
    <property type="entry name" value="Fido-like_dom_sf"/>
</dbReference>
<dbReference type="InterPro" id="IPR006440">
    <property type="entry name" value="Doc"/>
</dbReference>
<comment type="caution">
    <text evidence="1">The sequence shown here is derived from an EMBL/GenBank/DDBJ whole genome shotgun (WGS) entry which is preliminary data.</text>
</comment>
<dbReference type="PROSITE" id="PS51459">
    <property type="entry name" value="FIDO"/>
    <property type="match status" value="1"/>
</dbReference>
<dbReference type="PANTHER" id="PTHR39426:SF1">
    <property type="entry name" value="HOMOLOGY TO DEATH-ON-CURING PROTEIN OF PHAGE P1"/>
    <property type="match status" value="1"/>
</dbReference>
<proteinExistence type="predicted"/>
<name>A0A2F0Q0H7_SERMA</name>
<dbReference type="PANTHER" id="PTHR39426">
    <property type="entry name" value="HOMOLOGY TO DEATH-ON-CURING PROTEIN OF PHAGE P1"/>
    <property type="match status" value="1"/>
</dbReference>
<dbReference type="SUPFAM" id="SSF140931">
    <property type="entry name" value="Fic-like"/>
    <property type="match status" value="1"/>
</dbReference>
<dbReference type="Pfam" id="PF02661">
    <property type="entry name" value="Fic"/>
    <property type="match status" value="1"/>
</dbReference>
<accession>A0A2F0Q0H7</accession>
<dbReference type="Proteomes" id="UP000050489">
    <property type="component" value="Unassembled WGS sequence"/>
</dbReference>
<dbReference type="Gene3D" id="1.20.120.1870">
    <property type="entry name" value="Fic/DOC protein, Fido domain"/>
    <property type="match status" value="1"/>
</dbReference>
<dbReference type="GO" id="GO:0016301">
    <property type="term" value="F:kinase activity"/>
    <property type="evidence" value="ECO:0007669"/>
    <property type="project" value="InterPro"/>
</dbReference>
<organism evidence="1 2">
    <name type="scientific">Serratia marcescens</name>
    <dbReference type="NCBI Taxonomy" id="615"/>
    <lineage>
        <taxon>Bacteria</taxon>
        <taxon>Pseudomonadati</taxon>
        <taxon>Pseudomonadota</taxon>
        <taxon>Gammaproteobacteria</taxon>
        <taxon>Enterobacterales</taxon>
        <taxon>Yersiniaceae</taxon>
        <taxon>Serratia</taxon>
    </lineage>
</organism>
<evidence type="ECO:0000313" key="2">
    <source>
        <dbReference type="Proteomes" id="UP000050489"/>
    </source>
</evidence>
<protein>
    <submittedName>
        <fullName evidence="1">Toxin</fullName>
    </submittedName>
</protein>
<gene>
    <name evidence="1" type="ORF">AN695_0210080</name>
</gene>
<reference evidence="2" key="1">
    <citation type="submission" date="2016-04" db="EMBL/GenBank/DDBJ databases">
        <authorList>
            <person name="Osei Sekyere J."/>
            <person name="Sivertsen A."/>
            <person name="Pedersen A.T."/>
            <person name="Sundsfjord A."/>
        </authorList>
    </citation>
    <scope>NUCLEOTIDE SEQUENCE [LARGE SCALE GENOMIC DNA]</scope>
    <source>
        <strain evidence="2">945174350</strain>
    </source>
</reference>
<evidence type="ECO:0000313" key="1">
    <source>
        <dbReference type="EMBL" id="OCO89846.1"/>
    </source>
</evidence>
<sequence>MIFLTAEDIAEFNAEIVPHGRQEGSKVEAVANRVLNAYHYENVTDVYRLAALYLIAISHGHIFLDGNKRTAFQSMALFLGINGIALREDAELVEITVEAAQGRLNVEQAAEHLRLLTE</sequence>
<dbReference type="EMBL" id="LJEX02000024">
    <property type="protein sequence ID" value="OCO89846.1"/>
    <property type="molecule type" value="Genomic_DNA"/>
</dbReference>
<dbReference type="InterPro" id="IPR053737">
    <property type="entry name" value="Type_II_TA_Toxin"/>
</dbReference>
<dbReference type="AlphaFoldDB" id="A0A2F0Q0H7"/>
<dbReference type="InterPro" id="IPR003812">
    <property type="entry name" value="Fido"/>
</dbReference>
<dbReference type="NCBIfam" id="TIGR01550">
    <property type="entry name" value="DOC_P1"/>
    <property type="match status" value="1"/>
</dbReference>